<keyword evidence="2" id="KW-1133">Transmembrane helix</keyword>
<feature type="compositionally biased region" description="Low complexity" evidence="1">
    <location>
        <begin position="1"/>
        <end position="13"/>
    </location>
</feature>
<feature type="compositionally biased region" description="Polar residues" evidence="1">
    <location>
        <begin position="14"/>
        <end position="24"/>
    </location>
</feature>
<evidence type="ECO:0008006" key="5">
    <source>
        <dbReference type="Google" id="ProtNLM"/>
    </source>
</evidence>
<dbReference type="AlphaFoldDB" id="A0A1J1LF39"/>
<keyword evidence="4" id="KW-1185">Reference proteome</keyword>
<feature type="region of interest" description="Disordered" evidence="1">
    <location>
        <begin position="1"/>
        <end position="28"/>
    </location>
</feature>
<evidence type="ECO:0000256" key="2">
    <source>
        <dbReference type="SAM" id="Phobius"/>
    </source>
</evidence>
<dbReference type="Proteomes" id="UP000184315">
    <property type="component" value="Unassembled WGS sequence"/>
</dbReference>
<accession>A0A1J1LF39</accession>
<proteinExistence type="predicted"/>
<name>A0A1J1LF39_9CYAN</name>
<protein>
    <recommendedName>
        <fullName evidence="5">Chromosome segregation ATPase</fullName>
    </recommendedName>
</protein>
<keyword evidence="2" id="KW-0812">Transmembrane</keyword>
<reference evidence="4" key="1">
    <citation type="submission" date="2015-10" db="EMBL/GenBank/DDBJ databases">
        <authorList>
            <person name="Regsiter A."/>
            <person name="william w."/>
        </authorList>
    </citation>
    <scope>NUCLEOTIDE SEQUENCE [LARGE SCALE GENOMIC DNA]</scope>
</reference>
<feature type="transmembrane region" description="Helical" evidence="2">
    <location>
        <begin position="98"/>
        <end position="126"/>
    </location>
</feature>
<dbReference type="STRING" id="671072.PL9214290200"/>
<organism evidence="3 4">
    <name type="scientific">Planktothrix tepida PCC 9214</name>
    <dbReference type="NCBI Taxonomy" id="671072"/>
    <lineage>
        <taxon>Bacteria</taxon>
        <taxon>Bacillati</taxon>
        <taxon>Cyanobacteriota</taxon>
        <taxon>Cyanophyceae</taxon>
        <taxon>Oscillatoriophycideae</taxon>
        <taxon>Oscillatoriales</taxon>
        <taxon>Microcoleaceae</taxon>
        <taxon>Planktothrix</taxon>
    </lineage>
</organism>
<dbReference type="RefSeq" id="WP_072717613.1">
    <property type="nucleotide sequence ID" value="NZ_LN889782.1"/>
</dbReference>
<dbReference type="EMBL" id="CZDF01000132">
    <property type="protein sequence ID" value="CUR30610.1"/>
    <property type="molecule type" value="Genomic_DNA"/>
</dbReference>
<evidence type="ECO:0000313" key="4">
    <source>
        <dbReference type="Proteomes" id="UP000184315"/>
    </source>
</evidence>
<keyword evidence="2" id="KW-0472">Membrane</keyword>
<feature type="compositionally biased region" description="Low complexity" evidence="1">
    <location>
        <begin position="693"/>
        <end position="702"/>
    </location>
</feature>
<feature type="compositionally biased region" description="Pro residues" evidence="1">
    <location>
        <begin position="703"/>
        <end position="732"/>
    </location>
</feature>
<sequence length="745" mass="82415">MSENQEQQSQSQSPKTTDTGNSPQIPIRSLVRKSRAEWLKELCTNLEVTKTQPPTSTEVPNSAPLPRTANQIVLYQPPPTSSSQEPEKRKRFVFPRTIPVNLVPLILALLILVPGGIGVLAVGLLFRLPALPNCPKIFWPVASASLRLYCAESAANKQTVADLLVAIDLVNSLPEDHPLRPEINRQIEKWSMDILDLAEEMFQAGQLSEAIAAAEKTPEHTPAAAQVSKRIDQWNSIWDEAEKVYEETEDLMRQEKLNLAFKEATLLLNLGNNYWGTNKYQELTDRIAITREDSQKLAKARSLIAQGSVDNLLAAAKLIDQLSPESYLKDAGQKEITTISNKIMALAEETLKNGNWQEAINIANKIPSSANLQENVKDFVVLAKANVPALLDTVAGLKDAIAQAQKIGRDRPLYQKAQEYISNWQGSIADVATLERARQLAQPGGVNDLRAAIAQVQTIPASNPRGQEAKTEMVSWTRRIEEIEDKPLLDMAEQLASFGDTDSLKQAIVQAQKIGRGRALYDNAQNHIAEWRDRSQRLEYQPILDRAEQLAAEGNYAEAIAQAQQISSGIVLYSTANNKIRQWKTQLRDLENLQNSETLAAPGTPDSYVAAINMANKVSNSSRLRSQVNQLINQWSQSLLQLGLDQSTYDVPGAIGILKKIPPGTSTYSQAQAQIQDWQQWLNPPTPQPEYQPPVEEVQPPVEEVPPPIEEVQPSPEPNLPPQDAPNEPPPIELNKPLTTPATGI</sequence>
<gene>
    <name evidence="3" type="ORF">PL9214290200</name>
</gene>
<evidence type="ECO:0000313" key="3">
    <source>
        <dbReference type="EMBL" id="CUR30610.1"/>
    </source>
</evidence>
<evidence type="ECO:0000256" key="1">
    <source>
        <dbReference type="SAM" id="MobiDB-lite"/>
    </source>
</evidence>
<feature type="region of interest" description="Disordered" evidence="1">
    <location>
        <begin position="681"/>
        <end position="745"/>
    </location>
</feature>
<dbReference type="OrthoDB" id="503367at2"/>